<evidence type="ECO:0000313" key="2">
    <source>
        <dbReference type="Proteomes" id="UP000308600"/>
    </source>
</evidence>
<keyword evidence="2" id="KW-1185">Reference proteome</keyword>
<name>A0ACD3AV03_9AGAR</name>
<evidence type="ECO:0000313" key="1">
    <source>
        <dbReference type="EMBL" id="TFK69519.1"/>
    </source>
</evidence>
<proteinExistence type="predicted"/>
<protein>
    <submittedName>
        <fullName evidence="1">Uncharacterized protein</fullName>
    </submittedName>
</protein>
<sequence length="79" mass="8754">MTSLRVDHGLPSSAKIRPNPSSGVFKPRPSNDIPNKLLSPFLPSLKHSLPFGNDVRVIIRTSNDTNPSLRLKTPKRLID</sequence>
<organism evidence="1 2">
    <name type="scientific">Pluteus cervinus</name>
    <dbReference type="NCBI Taxonomy" id="181527"/>
    <lineage>
        <taxon>Eukaryota</taxon>
        <taxon>Fungi</taxon>
        <taxon>Dikarya</taxon>
        <taxon>Basidiomycota</taxon>
        <taxon>Agaricomycotina</taxon>
        <taxon>Agaricomycetes</taxon>
        <taxon>Agaricomycetidae</taxon>
        <taxon>Agaricales</taxon>
        <taxon>Pluteineae</taxon>
        <taxon>Pluteaceae</taxon>
        <taxon>Pluteus</taxon>
    </lineage>
</organism>
<dbReference type="Proteomes" id="UP000308600">
    <property type="component" value="Unassembled WGS sequence"/>
</dbReference>
<dbReference type="EMBL" id="ML208329">
    <property type="protein sequence ID" value="TFK69519.1"/>
    <property type="molecule type" value="Genomic_DNA"/>
</dbReference>
<accession>A0ACD3AV03</accession>
<reference evidence="1 2" key="1">
    <citation type="journal article" date="2019" name="Nat. Ecol. Evol.">
        <title>Megaphylogeny resolves global patterns of mushroom evolution.</title>
        <authorList>
            <person name="Varga T."/>
            <person name="Krizsan K."/>
            <person name="Foldi C."/>
            <person name="Dima B."/>
            <person name="Sanchez-Garcia M."/>
            <person name="Sanchez-Ramirez S."/>
            <person name="Szollosi G.J."/>
            <person name="Szarkandi J.G."/>
            <person name="Papp V."/>
            <person name="Albert L."/>
            <person name="Andreopoulos W."/>
            <person name="Angelini C."/>
            <person name="Antonin V."/>
            <person name="Barry K.W."/>
            <person name="Bougher N.L."/>
            <person name="Buchanan P."/>
            <person name="Buyck B."/>
            <person name="Bense V."/>
            <person name="Catcheside P."/>
            <person name="Chovatia M."/>
            <person name="Cooper J."/>
            <person name="Damon W."/>
            <person name="Desjardin D."/>
            <person name="Finy P."/>
            <person name="Geml J."/>
            <person name="Haridas S."/>
            <person name="Hughes K."/>
            <person name="Justo A."/>
            <person name="Karasinski D."/>
            <person name="Kautmanova I."/>
            <person name="Kiss B."/>
            <person name="Kocsube S."/>
            <person name="Kotiranta H."/>
            <person name="LaButti K.M."/>
            <person name="Lechner B.E."/>
            <person name="Liimatainen K."/>
            <person name="Lipzen A."/>
            <person name="Lukacs Z."/>
            <person name="Mihaltcheva S."/>
            <person name="Morgado L.N."/>
            <person name="Niskanen T."/>
            <person name="Noordeloos M.E."/>
            <person name="Ohm R.A."/>
            <person name="Ortiz-Santana B."/>
            <person name="Ovrebo C."/>
            <person name="Racz N."/>
            <person name="Riley R."/>
            <person name="Savchenko A."/>
            <person name="Shiryaev A."/>
            <person name="Soop K."/>
            <person name="Spirin V."/>
            <person name="Szebenyi C."/>
            <person name="Tomsovsky M."/>
            <person name="Tulloss R.E."/>
            <person name="Uehling J."/>
            <person name="Grigoriev I.V."/>
            <person name="Vagvolgyi C."/>
            <person name="Papp T."/>
            <person name="Martin F.M."/>
            <person name="Miettinen O."/>
            <person name="Hibbett D.S."/>
            <person name="Nagy L.G."/>
        </authorList>
    </citation>
    <scope>NUCLEOTIDE SEQUENCE [LARGE SCALE GENOMIC DNA]</scope>
    <source>
        <strain evidence="1 2">NL-1719</strain>
    </source>
</reference>
<gene>
    <name evidence="1" type="ORF">BDN72DRAFT_840236</name>
</gene>